<gene>
    <name evidence="1" type="ORF">ABWK59_01610</name>
</gene>
<dbReference type="EMBL" id="CP159872">
    <property type="protein sequence ID" value="XCM77724.1"/>
    <property type="molecule type" value="Genomic_DNA"/>
</dbReference>
<reference evidence="1" key="1">
    <citation type="submission" date="2024-06" db="EMBL/GenBank/DDBJ databases">
        <title>The genome sequences of Kitasatospora sp. strain HUAS MG31.</title>
        <authorList>
            <person name="Mo P."/>
        </authorList>
    </citation>
    <scope>NUCLEOTIDE SEQUENCE</scope>
    <source>
        <strain evidence="1">HUAS MG31</strain>
    </source>
</reference>
<dbReference type="KEGG" id="kcm:ABWK59_01610"/>
<name>A0AAU8JNA4_9ACTN</name>
<accession>A0AAU8JNA4</accession>
<organism evidence="1">
    <name type="scientific">Kitasatospora camelliae</name>
    <dbReference type="NCBI Taxonomy" id="3156397"/>
    <lineage>
        <taxon>Bacteria</taxon>
        <taxon>Bacillati</taxon>
        <taxon>Actinomycetota</taxon>
        <taxon>Actinomycetes</taxon>
        <taxon>Kitasatosporales</taxon>
        <taxon>Streptomycetaceae</taxon>
        <taxon>Kitasatospora</taxon>
    </lineage>
</organism>
<proteinExistence type="predicted"/>
<evidence type="ECO:0000313" key="1">
    <source>
        <dbReference type="EMBL" id="XCM77724.1"/>
    </source>
</evidence>
<dbReference type="RefSeq" id="WP_354637418.1">
    <property type="nucleotide sequence ID" value="NZ_CP159872.1"/>
</dbReference>
<dbReference type="AlphaFoldDB" id="A0AAU8JNA4"/>
<protein>
    <submittedName>
        <fullName evidence="1">Uncharacterized protein</fullName>
    </submittedName>
</protein>
<sequence>MHGRSPTDALHLAVQAYSEVPEPHRTAILGTRARDVIVGLPTQLRSGRAARQLGKLLALPAGQG</sequence>